<evidence type="ECO:0000256" key="2">
    <source>
        <dbReference type="ARBA" id="ARBA00023186"/>
    </source>
</evidence>
<organism evidence="4">
    <name type="scientific">Cladocopium goreaui</name>
    <dbReference type="NCBI Taxonomy" id="2562237"/>
    <lineage>
        <taxon>Eukaryota</taxon>
        <taxon>Sar</taxon>
        <taxon>Alveolata</taxon>
        <taxon>Dinophyceae</taxon>
        <taxon>Suessiales</taxon>
        <taxon>Symbiodiniaceae</taxon>
        <taxon>Cladocopium</taxon>
    </lineage>
</organism>
<dbReference type="GO" id="GO:0006457">
    <property type="term" value="P:protein folding"/>
    <property type="evidence" value="ECO:0007669"/>
    <property type="project" value="UniProtKB-UniRule"/>
</dbReference>
<comment type="subunit">
    <text evidence="3">Heterohexamer of two PFD-alpha type and four PFD-beta type subunits.</text>
</comment>
<dbReference type="EMBL" id="CAMXCT020001957">
    <property type="protein sequence ID" value="CAL1147863.1"/>
    <property type="molecule type" value="Genomic_DNA"/>
</dbReference>
<dbReference type="SUPFAM" id="SSF46579">
    <property type="entry name" value="Prefoldin"/>
    <property type="match status" value="1"/>
</dbReference>
<dbReference type="InterPro" id="IPR009053">
    <property type="entry name" value="Prefoldin"/>
</dbReference>
<dbReference type="AlphaFoldDB" id="A0A9P1FZL6"/>
<gene>
    <name evidence="4" type="ORF">C1SCF055_LOCUS21133</name>
</gene>
<dbReference type="Gene3D" id="1.10.287.370">
    <property type="match status" value="1"/>
</dbReference>
<evidence type="ECO:0000313" key="4">
    <source>
        <dbReference type="EMBL" id="CAI3994488.1"/>
    </source>
</evidence>
<keyword evidence="2 3" id="KW-0143">Chaperone</keyword>
<dbReference type="PIRSF" id="PIRSF016477">
    <property type="entry name" value="Prefoldin_subunit_4"/>
    <property type="match status" value="1"/>
</dbReference>
<evidence type="ECO:0000256" key="1">
    <source>
        <dbReference type="ARBA" id="ARBA00008045"/>
    </source>
</evidence>
<evidence type="ECO:0000313" key="6">
    <source>
        <dbReference type="Proteomes" id="UP001152797"/>
    </source>
</evidence>
<reference evidence="5 6" key="2">
    <citation type="submission" date="2024-05" db="EMBL/GenBank/DDBJ databases">
        <authorList>
            <person name="Chen Y."/>
            <person name="Shah S."/>
            <person name="Dougan E. K."/>
            <person name="Thang M."/>
            <person name="Chan C."/>
        </authorList>
    </citation>
    <scope>NUCLEOTIDE SEQUENCE [LARGE SCALE GENOMIC DNA]</scope>
</reference>
<dbReference type="GO" id="GO:0005737">
    <property type="term" value="C:cytoplasm"/>
    <property type="evidence" value="ECO:0007669"/>
    <property type="project" value="TreeGrafter"/>
</dbReference>
<dbReference type="GO" id="GO:0051082">
    <property type="term" value="F:unfolded protein binding"/>
    <property type="evidence" value="ECO:0007669"/>
    <property type="project" value="InterPro"/>
</dbReference>
<sequence>MTDVEQKDIEVAREDQERINKFSRLNMRFDELDEEITTMKSEIQAFKDAVEEVEGCMEADGILMKIGEAYTSVDEDSVTEKLTRLIDDSEASLSKKSDEIEHVKTELDSLKKLLYGKFGTSINLEK</sequence>
<comment type="function">
    <text evidence="3">Binds specifically to cytosolic chaperonin (c-CPN) and transfers target proteins to it. Binds to nascent polypeptide chain and promotes folding in an environment in which there are many competing pathways for nonnative proteins.</text>
</comment>
<comment type="similarity">
    <text evidence="1 3">Belongs to the prefoldin subunit beta family.</text>
</comment>
<reference evidence="4" key="1">
    <citation type="submission" date="2022-10" db="EMBL/GenBank/DDBJ databases">
        <authorList>
            <person name="Chen Y."/>
            <person name="Dougan E. K."/>
            <person name="Chan C."/>
            <person name="Rhodes N."/>
            <person name="Thang M."/>
        </authorList>
    </citation>
    <scope>NUCLEOTIDE SEQUENCE</scope>
</reference>
<dbReference type="PANTHER" id="PTHR21100:SF9">
    <property type="entry name" value="PREFOLDIN SUBUNIT 4"/>
    <property type="match status" value="1"/>
</dbReference>
<evidence type="ECO:0000313" key="5">
    <source>
        <dbReference type="EMBL" id="CAL4781800.1"/>
    </source>
</evidence>
<proteinExistence type="inferred from homology"/>
<protein>
    <recommendedName>
        <fullName evidence="3">Prefoldin subunit 4</fullName>
    </recommendedName>
</protein>
<comment type="caution">
    <text evidence="4">The sequence shown here is derived from an EMBL/GenBank/DDBJ whole genome shotgun (WGS) entry which is preliminary data.</text>
</comment>
<dbReference type="Proteomes" id="UP001152797">
    <property type="component" value="Unassembled WGS sequence"/>
</dbReference>
<evidence type="ECO:0000256" key="3">
    <source>
        <dbReference type="PIRNR" id="PIRNR016477"/>
    </source>
</evidence>
<accession>A0A9P1FZL6</accession>
<dbReference type="PANTHER" id="PTHR21100">
    <property type="entry name" value="PREFOLDIN SUBUNIT 4"/>
    <property type="match status" value="1"/>
</dbReference>
<keyword evidence="6" id="KW-1185">Reference proteome</keyword>
<dbReference type="OrthoDB" id="10250441at2759"/>
<name>A0A9P1FZL6_9DINO</name>
<dbReference type="Pfam" id="PF01920">
    <property type="entry name" value="Prefoldin_2"/>
    <property type="match status" value="1"/>
</dbReference>
<dbReference type="InterPro" id="IPR016661">
    <property type="entry name" value="PFDN4"/>
</dbReference>
<dbReference type="EMBL" id="CAMXCT010001957">
    <property type="protein sequence ID" value="CAI3994488.1"/>
    <property type="molecule type" value="Genomic_DNA"/>
</dbReference>
<dbReference type="EMBL" id="CAMXCT030001957">
    <property type="protein sequence ID" value="CAL4781800.1"/>
    <property type="molecule type" value="Genomic_DNA"/>
</dbReference>
<dbReference type="InterPro" id="IPR002777">
    <property type="entry name" value="PFD_beta-like"/>
</dbReference>
<dbReference type="GO" id="GO:0016272">
    <property type="term" value="C:prefoldin complex"/>
    <property type="evidence" value="ECO:0007669"/>
    <property type="project" value="UniProtKB-UniRule"/>
</dbReference>